<name>A0AA43ZSJ2_9LACT</name>
<feature type="domain" description="Luciferase-like" evidence="3">
    <location>
        <begin position="13"/>
        <end position="286"/>
    </location>
</feature>
<proteinExistence type="predicted"/>
<gene>
    <name evidence="4" type="ORF">Q4F26_01855</name>
</gene>
<keyword evidence="1" id="KW-0560">Oxidoreductase</keyword>
<dbReference type="Pfam" id="PF00296">
    <property type="entry name" value="Bac_luciferase"/>
    <property type="match status" value="1"/>
</dbReference>
<accession>A0AA43ZSJ2</accession>
<dbReference type="PANTHER" id="PTHR30137">
    <property type="entry name" value="LUCIFERASE-LIKE MONOOXYGENASE"/>
    <property type="match status" value="1"/>
</dbReference>
<dbReference type="GO" id="GO:0005829">
    <property type="term" value="C:cytosol"/>
    <property type="evidence" value="ECO:0007669"/>
    <property type="project" value="TreeGrafter"/>
</dbReference>
<evidence type="ECO:0000313" key="4">
    <source>
        <dbReference type="EMBL" id="MDO5457068.1"/>
    </source>
</evidence>
<organism evidence="4 5">
    <name type="scientific">Atopococcus tabaci</name>
    <dbReference type="NCBI Taxonomy" id="269774"/>
    <lineage>
        <taxon>Bacteria</taxon>
        <taxon>Bacillati</taxon>
        <taxon>Bacillota</taxon>
        <taxon>Bacilli</taxon>
        <taxon>Lactobacillales</taxon>
        <taxon>Carnobacteriaceae</taxon>
        <taxon>Atopococcus</taxon>
    </lineage>
</organism>
<reference evidence="4" key="1">
    <citation type="submission" date="2023-07" db="EMBL/GenBank/DDBJ databases">
        <title>Between Cages and Wild: Unraveling the Impact of Captivity on Animal Microbiomes and Antimicrobial Resistance.</title>
        <authorList>
            <person name="Schmartz G.P."/>
            <person name="Rehner J."/>
            <person name="Schuff M.J."/>
            <person name="Becker S.L."/>
            <person name="Kravczyk M."/>
            <person name="Gurevich A."/>
            <person name="Francke R."/>
            <person name="Mueller R."/>
            <person name="Keller V."/>
            <person name="Keller A."/>
        </authorList>
    </citation>
    <scope>NUCLEOTIDE SEQUENCE</scope>
    <source>
        <strain evidence="4">S39M_St_73</strain>
    </source>
</reference>
<protein>
    <submittedName>
        <fullName evidence="4">LLM class flavin-dependent oxidoreductase</fullName>
    </submittedName>
</protein>
<sequence>MLYGFSKEAPLEIGMYTLSDHLPNPHTGDRISAQERINEIIELAKLADQAGLDFFGVGESHQTYFVGQAHSIIISAIAQATENIKIGSAASIVSTADPVRLYEDFATIDLISDGRTEIIAGRASRLGVFELLGYKTEDYEALYEERFALLNEINDNEVVNWEGDYRASLENAVILPRPKNNKLPIWRAIGGHMSSAEKAGRAGVPLYLAHLGGTTESYVKLFDAYREAAEDAGHHPEELPTATGGLFYLGESNKAAMKESYPYINNGMMMSNGAGFPKSAFAKADNLDTAINIGEVNFVIDKILDQHERFGNQRYSAQLDFGGVPFKRQMEMVEIIGEKIIPVIKEATSL</sequence>
<dbReference type="PANTHER" id="PTHR30137:SF8">
    <property type="entry name" value="BLR5498 PROTEIN"/>
    <property type="match status" value="1"/>
</dbReference>
<comment type="caution">
    <text evidence="4">The sequence shown here is derived from an EMBL/GenBank/DDBJ whole genome shotgun (WGS) entry which is preliminary data.</text>
</comment>
<evidence type="ECO:0000256" key="1">
    <source>
        <dbReference type="ARBA" id="ARBA00023002"/>
    </source>
</evidence>
<dbReference type="Proteomes" id="UP001171751">
    <property type="component" value="Unassembled WGS sequence"/>
</dbReference>
<dbReference type="InterPro" id="IPR050766">
    <property type="entry name" value="Bact_Lucif_Oxidored"/>
</dbReference>
<evidence type="ECO:0000256" key="2">
    <source>
        <dbReference type="ARBA" id="ARBA00023033"/>
    </source>
</evidence>
<dbReference type="AlphaFoldDB" id="A0AA43ZSJ2"/>
<evidence type="ECO:0000313" key="5">
    <source>
        <dbReference type="Proteomes" id="UP001171751"/>
    </source>
</evidence>
<dbReference type="GO" id="GO:0004497">
    <property type="term" value="F:monooxygenase activity"/>
    <property type="evidence" value="ECO:0007669"/>
    <property type="project" value="UniProtKB-KW"/>
</dbReference>
<dbReference type="Gene3D" id="3.20.20.30">
    <property type="entry name" value="Luciferase-like domain"/>
    <property type="match status" value="1"/>
</dbReference>
<dbReference type="GO" id="GO:0016705">
    <property type="term" value="F:oxidoreductase activity, acting on paired donors, with incorporation or reduction of molecular oxygen"/>
    <property type="evidence" value="ECO:0007669"/>
    <property type="project" value="InterPro"/>
</dbReference>
<keyword evidence="5" id="KW-1185">Reference proteome</keyword>
<keyword evidence="2" id="KW-0503">Monooxygenase</keyword>
<dbReference type="EMBL" id="JAUNQW010000005">
    <property type="protein sequence ID" value="MDO5457068.1"/>
    <property type="molecule type" value="Genomic_DNA"/>
</dbReference>
<dbReference type="InterPro" id="IPR011251">
    <property type="entry name" value="Luciferase-like_dom"/>
</dbReference>
<dbReference type="InterPro" id="IPR036661">
    <property type="entry name" value="Luciferase-like_sf"/>
</dbReference>
<evidence type="ECO:0000259" key="3">
    <source>
        <dbReference type="Pfam" id="PF00296"/>
    </source>
</evidence>
<dbReference type="SUPFAM" id="SSF51679">
    <property type="entry name" value="Bacterial luciferase-like"/>
    <property type="match status" value="1"/>
</dbReference>